<gene>
    <name evidence="3" type="ORF">GHK24_07380</name>
</gene>
<protein>
    <recommendedName>
        <fullName evidence="2">Flagellar hook-length control protein-like C-terminal domain-containing protein</fullName>
    </recommendedName>
</protein>
<dbReference type="InterPro" id="IPR038610">
    <property type="entry name" value="FliK-like_C_sf"/>
</dbReference>
<feature type="domain" description="Flagellar hook-length control protein-like C-terminal" evidence="2">
    <location>
        <begin position="262"/>
        <end position="344"/>
    </location>
</feature>
<sequence length="388" mass="38896">MHVHARACHRWNKACLVGSNATSGPIMSITVLSAANLSTPVVAGATASDGAAVDLAANGDGGSFAALLTQLGSGAGLGASIAALTGNVSSGGDAKKTDKSDDPQDLSARDVTDNSQLLATLGLVTPDVVKTNANAPTLNAGTSNAKGGLTDSTTSALGAALKDDKTPATGANGRDGSALAGLAASADNGKGSDAEAAKLAASVLDKPLGEPLASKTAGNETQGLTNVAANHGATHQNAVTNDTTTTVATPLRERAWGNDFAQKIVWLAGNDKQSAQLTLNPPQMGPIEVSLNLSKDGATAVFVSPHAEVRDAIENALPKLREMLAGAGIELGQANVSSESFQKQNPQEQAASTTTRWSDDKAILASDSLAPVRRTATTSGSGLVDTFA</sequence>
<dbReference type="CDD" id="cd17470">
    <property type="entry name" value="T3SS_Flik_C"/>
    <property type="match status" value="1"/>
</dbReference>
<organism evidence="3 4">
    <name type="scientific">Rhodocyclus tenuis</name>
    <name type="common">Rhodospirillum tenue</name>
    <dbReference type="NCBI Taxonomy" id="1066"/>
    <lineage>
        <taxon>Bacteria</taxon>
        <taxon>Pseudomonadati</taxon>
        <taxon>Pseudomonadota</taxon>
        <taxon>Betaproteobacteria</taxon>
        <taxon>Rhodocyclales</taxon>
        <taxon>Rhodocyclaceae</taxon>
        <taxon>Rhodocyclus</taxon>
    </lineage>
</organism>
<dbReference type="AlphaFoldDB" id="A0A6L5JYC8"/>
<evidence type="ECO:0000259" key="2">
    <source>
        <dbReference type="Pfam" id="PF02120"/>
    </source>
</evidence>
<evidence type="ECO:0000313" key="3">
    <source>
        <dbReference type="EMBL" id="MQY51590.1"/>
    </source>
</evidence>
<dbReference type="Pfam" id="PF02120">
    <property type="entry name" value="Flg_hook"/>
    <property type="match status" value="1"/>
</dbReference>
<proteinExistence type="predicted"/>
<reference evidence="3 4" key="1">
    <citation type="submission" date="2019-10" db="EMBL/GenBank/DDBJ databases">
        <title>Whole-genome sequence of the purple nonsulfur photosynthetic bacterium Rhodocyclus tenuis.</title>
        <authorList>
            <person name="Kyndt J.A."/>
            <person name="Meyer T.E."/>
        </authorList>
    </citation>
    <scope>NUCLEOTIDE SEQUENCE [LARGE SCALE GENOMIC DNA]</scope>
    <source>
        <strain evidence="3 4">DSM 110</strain>
    </source>
</reference>
<dbReference type="Proteomes" id="UP000480275">
    <property type="component" value="Unassembled WGS sequence"/>
</dbReference>
<feature type="region of interest" description="Disordered" evidence="1">
    <location>
        <begin position="338"/>
        <end position="358"/>
    </location>
</feature>
<name>A0A6L5JYC8_RHOTE</name>
<accession>A0A6L5JYC8</accession>
<dbReference type="EMBL" id="WIXJ01000004">
    <property type="protein sequence ID" value="MQY51590.1"/>
    <property type="molecule type" value="Genomic_DNA"/>
</dbReference>
<feature type="compositionally biased region" description="Basic and acidic residues" evidence="1">
    <location>
        <begin position="93"/>
        <end position="108"/>
    </location>
</feature>
<dbReference type="InterPro" id="IPR052563">
    <property type="entry name" value="FliK"/>
</dbReference>
<dbReference type="PANTHER" id="PTHR37533">
    <property type="entry name" value="FLAGELLAR HOOK-LENGTH CONTROL PROTEIN"/>
    <property type="match status" value="1"/>
</dbReference>
<dbReference type="OrthoDB" id="8596319at2"/>
<dbReference type="PANTHER" id="PTHR37533:SF2">
    <property type="entry name" value="FLAGELLAR HOOK-LENGTH CONTROL PROTEIN"/>
    <property type="match status" value="1"/>
</dbReference>
<evidence type="ECO:0000256" key="1">
    <source>
        <dbReference type="SAM" id="MobiDB-lite"/>
    </source>
</evidence>
<evidence type="ECO:0000313" key="4">
    <source>
        <dbReference type="Proteomes" id="UP000480275"/>
    </source>
</evidence>
<comment type="caution">
    <text evidence="3">The sequence shown here is derived from an EMBL/GenBank/DDBJ whole genome shotgun (WGS) entry which is preliminary data.</text>
</comment>
<dbReference type="Gene3D" id="3.30.750.140">
    <property type="match status" value="1"/>
</dbReference>
<feature type="region of interest" description="Disordered" evidence="1">
    <location>
        <begin position="89"/>
        <end position="108"/>
    </location>
</feature>
<feature type="compositionally biased region" description="Polar residues" evidence="1">
    <location>
        <begin position="338"/>
        <end position="356"/>
    </location>
</feature>
<dbReference type="InterPro" id="IPR021136">
    <property type="entry name" value="Flagellar_hook_control-like_C"/>
</dbReference>